<dbReference type="InterPro" id="IPR013087">
    <property type="entry name" value="Znf_C2H2_type"/>
</dbReference>
<evidence type="ECO:0000256" key="3">
    <source>
        <dbReference type="ARBA" id="ARBA00022737"/>
    </source>
</evidence>
<dbReference type="OrthoDB" id="1405595at2759"/>
<dbReference type="CDD" id="cd12148">
    <property type="entry name" value="fungal_TF_MHR"/>
    <property type="match status" value="1"/>
</dbReference>
<dbReference type="AlphaFoldDB" id="A0A1B2J5K5"/>
<sequence length="747" mass="86363">MIMITSEASRKPRNKVLKYDPFLKEDGRYHCSEFQCSKSFSRPDHLARHQLNHKTKHTYNCPWPGCHKTFVRSDVKDKHYKRHQKREEKYKLKEQNKNKVKKRGSDPQISASFSLGKQSAVELETELNPPQPPLALTALSDVESDLTLPPSELIQYFFKDDRRDSINLSNFEFGLPGDAFSPLSINESFSMLPTSENQTLVDYELQTQLIQSLPQLSVEPDFTLPLIETSLQSYWTFHHPQFPIIHKPSFSTKRAHPYLVLAMIMVGATYDKSTVSICDKIGLPLRWSICSCEEFAPPPKSWVIQSLNLLEIYELTSSNRRLHERAYLNHGLKIQLLRRSALFGGNPLKTEQDGDRNGTWEKWIEDESLKRAALMAFYLDTQHAVIFGHEITLYLHQIKLSLPCDERLWESSKLDDCKKSCGNEMKFLDALKKLLHRNKITTSRFGKKLLLAGLLTIMFQMEQKDMQISVLEWVSVKYQWKEVISSAIEFWKFAICQDGCCDNQDQLIYQVNYPQDTACKFPLYHLAESYMQLTHYDYLIYAGAPSRMNVKACGRDYEAVERRIQRWSKTFNARLAVVHGYAFLCELLLMPQDSPEYSEQIIDYDASADHHLYRPHVVTSIAFVLWAYTFCTEGPESYLLRSPIMENGDSLPAREEGYTYLKRIGAELSLKLGGVFHGVTFHSSMKLYANVIDEISNKNHIVGLLRLLKSKIETHRSEILREHCKLLNNCIERSLGKRAVTCQNMYG</sequence>
<dbReference type="InterPro" id="IPR007219">
    <property type="entry name" value="XnlR_reg_dom"/>
</dbReference>
<organism evidence="9 10">
    <name type="scientific">Komagataella pastoris</name>
    <name type="common">Yeast</name>
    <name type="synonym">Pichia pastoris</name>
    <dbReference type="NCBI Taxonomy" id="4922"/>
    <lineage>
        <taxon>Eukaryota</taxon>
        <taxon>Fungi</taxon>
        <taxon>Dikarya</taxon>
        <taxon>Ascomycota</taxon>
        <taxon>Saccharomycotina</taxon>
        <taxon>Pichiomycetes</taxon>
        <taxon>Pichiales</taxon>
        <taxon>Pichiaceae</taxon>
        <taxon>Komagataella</taxon>
    </lineage>
</organism>
<dbReference type="PANTHER" id="PTHR40626:SF14">
    <property type="entry name" value="C2H2 TYPE ZINC FINGER DOMAIN PROTEIN (AFU_ORTHOLOGUE AFUA_1G02360)"/>
    <property type="match status" value="1"/>
</dbReference>
<dbReference type="Gene3D" id="3.30.160.60">
    <property type="entry name" value="Classic Zinc Finger"/>
    <property type="match status" value="2"/>
</dbReference>
<feature type="domain" description="C2H2-type" evidence="8">
    <location>
        <begin position="59"/>
        <end position="88"/>
    </location>
</feature>
<evidence type="ECO:0000256" key="6">
    <source>
        <dbReference type="ARBA" id="ARBA00023242"/>
    </source>
</evidence>
<dbReference type="PANTHER" id="PTHR40626">
    <property type="entry name" value="MIP31509P"/>
    <property type="match status" value="1"/>
</dbReference>
<evidence type="ECO:0000313" key="9">
    <source>
        <dbReference type="EMBL" id="ANZ73264.1"/>
    </source>
</evidence>
<protein>
    <submittedName>
        <fullName evidence="9">BA75_01174T0</fullName>
    </submittedName>
</protein>
<evidence type="ECO:0000256" key="1">
    <source>
        <dbReference type="ARBA" id="ARBA00004123"/>
    </source>
</evidence>
<accession>A0A1B2J5K5</accession>
<proteinExistence type="predicted"/>
<keyword evidence="2" id="KW-0479">Metal-binding</keyword>
<dbReference type="Pfam" id="PF04082">
    <property type="entry name" value="Fungal_trans"/>
    <property type="match status" value="1"/>
</dbReference>
<dbReference type="PROSITE" id="PS50157">
    <property type="entry name" value="ZINC_FINGER_C2H2_2"/>
    <property type="match status" value="2"/>
</dbReference>
<dbReference type="SUPFAM" id="SSF57667">
    <property type="entry name" value="beta-beta-alpha zinc fingers"/>
    <property type="match status" value="1"/>
</dbReference>
<dbReference type="InterPro" id="IPR036236">
    <property type="entry name" value="Znf_C2H2_sf"/>
</dbReference>
<keyword evidence="5" id="KW-0862">Zinc</keyword>
<gene>
    <name evidence="9" type="primary">YPR022C</name>
    <name evidence="9" type="ORF">ATY40_BA7501174</name>
</gene>
<evidence type="ECO:0000256" key="2">
    <source>
        <dbReference type="ARBA" id="ARBA00022723"/>
    </source>
</evidence>
<dbReference type="SMART" id="SM00355">
    <property type="entry name" value="ZnF_C2H2"/>
    <property type="match status" value="2"/>
</dbReference>
<keyword evidence="4 7" id="KW-0863">Zinc-finger</keyword>
<dbReference type="GO" id="GO:0000981">
    <property type="term" value="F:DNA-binding transcription factor activity, RNA polymerase II-specific"/>
    <property type="evidence" value="ECO:0007669"/>
    <property type="project" value="InterPro"/>
</dbReference>
<dbReference type="EMBL" id="CP014584">
    <property type="protein sequence ID" value="ANZ73264.1"/>
    <property type="molecule type" value="Genomic_DNA"/>
</dbReference>
<dbReference type="InterPro" id="IPR051059">
    <property type="entry name" value="VerF-like"/>
</dbReference>
<evidence type="ECO:0000256" key="5">
    <source>
        <dbReference type="ARBA" id="ARBA00022833"/>
    </source>
</evidence>
<evidence type="ECO:0000313" key="10">
    <source>
        <dbReference type="Proteomes" id="UP000094565"/>
    </source>
</evidence>
<feature type="domain" description="C2H2-type" evidence="8">
    <location>
        <begin position="29"/>
        <end position="58"/>
    </location>
</feature>
<dbReference type="GO" id="GO:0005634">
    <property type="term" value="C:nucleus"/>
    <property type="evidence" value="ECO:0007669"/>
    <property type="project" value="UniProtKB-SubCell"/>
</dbReference>
<evidence type="ECO:0000256" key="7">
    <source>
        <dbReference type="PROSITE-ProRule" id="PRU00042"/>
    </source>
</evidence>
<dbReference type="GO" id="GO:0006351">
    <property type="term" value="P:DNA-templated transcription"/>
    <property type="evidence" value="ECO:0007669"/>
    <property type="project" value="InterPro"/>
</dbReference>
<evidence type="ECO:0000256" key="4">
    <source>
        <dbReference type="ARBA" id="ARBA00022771"/>
    </source>
</evidence>
<dbReference type="Proteomes" id="UP000094565">
    <property type="component" value="Chromosome 1"/>
</dbReference>
<keyword evidence="3" id="KW-0677">Repeat</keyword>
<dbReference type="GO" id="GO:0000978">
    <property type="term" value="F:RNA polymerase II cis-regulatory region sequence-specific DNA binding"/>
    <property type="evidence" value="ECO:0007669"/>
    <property type="project" value="InterPro"/>
</dbReference>
<dbReference type="GO" id="GO:0000785">
    <property type="term" value="C:chromatin"/>
    <property type="evidence" value="ECO:0007669"/>
    <property type="project" value="TreeGrafter"/>
</dbReference>
<reference evidence="9 10" key="1">
    <citation type="submission" date="2016-02" db="EMBL/GenBank/DDBJ databases">
        <title>Comparative genomic and transcriptomic foundation for Pichia pastoris.</title>
        <authorList>
            <person name="Love K.R."/>
            <person name="Shah K.A."/>
            <person name="Whittaker C.A."/>
            <person name="Wu J."/>
            <person name="Bartlett M.C."/>
            <person name="Ma D."/>
            <person name="Leeson R.L."/>
            <person name="Priest M."/>
            <person name="Young S.K."/>
            <person name="Love J.C."/>
        </authorList>
    </citation>
    <scope>NUCLEOTIDE SEQUENCE [LARGE SCALE GENOMIC DNA]</scope>
    <source>
        <strain evidence="9 10">ATCC 28485</strain>
    </source>
</reference>
<dbReference type="GO" id="GO:0008270">
    <property type="term" value="F:zinc ion binding"/>
    <property type="evidence" value="ECO:0007669"/>
    <property type="project" value="UniProtKB-KW"/>
</dbReference>
<evidence type="ECO:0000259" key="8">
    <source>
        <dbReference type="PROSITE" id="PS50157"/>
    </source>
</evidence>
<keyword evidence="10" id="KW-1185">Reference proteome</keyword>
<comment type="subcellular location">
    <subcellularLocation>
        <location evidence="1">Nucleus</location>
    </subcellularLocation>
</comment>
<name>A0A1B2J5K5_PICPA</name>
<keyword evidence="6" id="KW-0539">Nucleus</keyword>
<dbReference type="PROSITE" id="PS00028">
    <property type="entry name" value="ZINC_FINGER_C2H2_1"/>
    <property type="match status" value="2"/>
</dbReference>